<dbReference type="OrthoDB" id="933627at2"/>
<feature type="domain" description="Secretion system C-terminal sorting" evidence="1">
    <location>
        <begin position="260"/>
        <end position="334"/>
    </location>
</feature>
<evidence type="ECO:0000313" key="2">
    <source>
        <dbReference type="EMBL" id="TLV02214.1"/>
    </source>
</evidence>
<sequence>MVLKIEDLVKLGITLSLCIIERSNAQFASGESFFVAANSTIAIDGLIFKPTFNNTIWENKTINVLDEPVAGSPSGSIKRVYTFNEPINFSGNIGIKYEEIELNGIAESDLKIAYFNETEHWVTTAIGNVSTSDNIVDHNFFTQDLLKITATGTNSILPVTLIQFTATKQENIAVLSWETAEESNSDHFEIQRSGDGKSWEALAEVKARGESKTNVSYNYTDNAPLNGENLYRLKMIDNDGTFAYSRIASLEFEEEETLSVYPNPFTSKLHIELPDWTKYHQIEIYTANGRALPIALVPGPDANKKAFDLGNAPAGVYLIKATRQDGTSVTNKVIKR</sequence>
<dbReference type="InterPro" id="IPR026444">
    <property type="entry name" value="Secre_tail"/>
</dbReference>
<accession>A0A5R9L0Z9</accession>
<proteinExistence type="predicted"/>
<comment type="caution">
    <text evidence="2">The sequence shown here is derived from an EMBL/GenBank/DDBJ whole genome shotgun (WGS) entry which is preliminary data.</text>
</comment>
<evidence type="ECO:0000313" key="3">
    <source>
        <dbReference type="Proteomes" id="UP000306402"/>
    </source>
</evidence>
<keyword evidence="3" id="KW-1185">Reference proteome</keyword>
<evidence type="ECO:0000259" key="1">
    <source>
        <dbReference type="Pfam" id="PF18962"/>
    </source>
</evidence>
<name>A0A5R9L0Z9_9BACT</name>
<dbReference type="Gene3D" id="2.60.40.10">
    <property type="entry name" value="Immunoglobulins"/>
    <property type="match status" value="1"/>
</dbReference>
<organism evidence="2 3">
    <name type="scientific">Dyadobacter luticola</name>
    <dbReference type="NCBI Taxonomy" id="1979387"/>
    <lineage>
        <taxon>Bacteria</taxon>
        <taxon>Pseudomonadati</taxon>
        <taxon>Bacteroidota</taxon>
        <taxon>Cytophagia</taxon>
        <taxon>Cytophagales</taxon>
        <taxon>Spirosomataceae</taxon>
        <taxon>Dyadobacter</taxon>
    </lineage>
</organism>
<dbReference type="NCBIfam" id="TIGR04183">
    <property type="entry name" value="Por_Secre_tail"/>
    <property type="match status" value="1"/>
</dbReference>
<dbReference type="InterPro" id="IPR013783">
    <property type="entry name" value="Ig-like_fold"/>
</dbReference>
<dbReference type="AlphaFoldDB" id="A0A5R9L0Z9"/>
<reference evidence="2 3" key="1">
    <citation type="submission" date="2019-05" db="EMBL/GenBank/DDBJ databases">
        <authorList>
            <person name="Qu J.-H."/>
        </authorList>
    </citation>
    <scope>NUCLEOTIDE SEQUENCE [LARGE SCALE GENOMIC DNA]</scope>
    <source>
        <strain evidence="2 3">T17</strain>
    </source>
</reference>
<dbReference type="EMBL" id="VCEJ01000002">
    <property type="protein sequence ID" value="TLV02214.1"/>
    <property type="molecule type" value="Genomic_DNA"/>
</dbReference>
<gene>
    <name evidence="2" type="ORF">FEN17_00810</name>
</gene>
<dbReference type="Proteomes" id="UP000306402">
    <property type="component" value="Unassembled WGS sequence"/>
</dbReference>
<protein>
    <submittedName>
        <fullName evidence="2">T9SS type A sorting domain-containing protein</fullName>
    </submittedName>
</protein>
<dbReference type="Pfam" id="PF18962">
    <property type="entry name" value="Por_Secre_tail"/>
    <property type="match status" value="1"/>
</dbReference>